<keyword evidence="5" id="KW-0832">Ubl conjugation</keyword>
<feature type="region of interest" description="Disordered" evidence="14">
    <location>
        <begin position="609"/>
        <end position="691"/>
    </location>
</feature>
<dbReference type="InterPro" id="IPR036910">
    <property type="entry name" value="HMG_box_dom_sf"/>
</dbReference>
<feature type="region of interest" description="Disordered" evidence="14">
    <location>
        <begin position="185"/>
        <end position="247"/>
    </location>
</feature>
<feature type="DNA-binding region" description="HMG box" evidence="13">
    <location>
        <begin position="560"/>
        <end position="628"/>
    </location>
</feature>
<comment type="function">
    <text evidence="10">Transcriptional repressor that binds to the promoter region of target genes. Plays a role in the regulation of the cell cycle and of the Wnt pathway. Binds preferentially to the sequence 5'-TTCATTCATTCA-3'. Binding to the histone H1.0 promoter is enhanced by interaction with RB1. Disrupts the interaction between DNA and TCF4.</text>
</comment>
<evidence type="ECO:0000256" key="1">
    <source>
        <dbReference type="ARBA" id="ARBA00004123"/>
    </source>
</evidence>
<evidence type="ECO:0000256" key="4">
    <source>
        <dbReference type="ARBA" id="ARBA00022687"/>
    </source>
</evidence>
<dbReference type="AlphaFoldDB" id="A0A1D1UZW6"/>
<evidence type="ECO:0000256" key="11">
    <source>
        <dbReference type="ARBA" id="ARBA00030026"/>
    </source>
</evidence>
<proteinExistence type="predicted"/>
<evidence type="ECO:0000256" key="13">
    <source>
        <dbReference type="PROSITE-ProRule" id="PRU00267"/>
    </source>
</evidence>
<dbReference type="Gene3D" id="1.10.30.10">
    <property type="entry name" value="High mobility group box domain"/>
    <property type="match status" value="1"/>
</dbReference>
<keyword evidence="7 13" id="KW-0238">DNA-binding</keyword>
<keyword evidence="6" id="KW-0805">Transcription regulation</keyword>
<comment type="caution">
    <text evidence="17">The sequence shown here is derived from an EMBL/GenBank/DDBJ whole genome shotgun (WGS) entry which is preliminary data.</text>
</comment>
<evidence type="ECO:0000313" key="17">
    <source>
        <dbReference type="EMBL" id="GAU93945.1"/>
    </source>
</evidence>
<feature type="compositionally biased region" description="Basic and acidic residues" evidence="14">
    <location>
        <begin position="540"/>
        <end position="554"/>
    </location>
</feature>
<dbReference type="GO" id="GO:0005634">
    <property type="term" value="C:nucleus"/>
    <property type="evidence" value="ECO:0007669"/>
    <property type="project" value="UniProtKB-SubCell"/>
</dbReference>
<feature type="compositionally biased region" description="Polar residues" evidence="14">
    <location>
        <begin position="1"/>
        <end position="23"/>
    </location>
</feature>
<keyword evidence="9 13" id="KW-0539">Nucleus</keyword>
<dbReference type="STRING" id="947166.A0A1D1UZW6"/>
<dbReference type="GO" id="GO:0000978">
    <property type="term" value="F:RNA polymerase II cis-regulatory region sequence-specific DNA binding"/>
    <property type="evidence" value="ECO:0007669"/>
    <property type="project" value="TreeGrafter"/>
</dbReference>
<dbReference type="SUPFAM" id="SSF47095">
    <property type="entry name" value="HMG-box"/>
    <property type="match status" value="1"/>
</dbReference>
<keyword evidence="18" id="KW-1185">Reference proteome</keyword>
<dbReference type="PROSITE" id="PS50118">
    <property type="entry name" value="HMG_BOX_2"/>
    <property type="match status" value="1"/>
</dbReference>
<evidence type="ECO:0000256" key="10">
    <source>
        <dbReference type="ARBA" id="ARBA00025095"/>
    </source>
</evidence>
<feature type="region of interest" description="Disordered" evidence="14">
    <location>
        <begin position="133"/>
        <end position="157"/>
    </location>
</feature>
<dbReference type="Proteomes" id="UP000186922">
    <property type="component" value="Unassembled WGS sequence"/>
</dbReference>
<dbReference type="EMBL" id="BDGG01000002">
    <property type="protein sequence ID" value="GAU93945.1"/>
    <property type="molecule type" value="Genomic_DNA"/>
</dbReference>
<evidence type="ECO:0000256" key="9">
    <source>
        <dbReference type="ARBA" id="ARBA00023242"/>
    </source>
</evidence>
<evidence type="ECO:0000256" key="3">
    <source>
        <dbReference type="ARBA" id="ARBA00022491"/>
    </source>
</evidence>
<evidence type="ECO:0000256" key="6">
    <source>
        <dbReference type="ARBA" id="ARBA00023015"/>
    </source>
</evidence>
<feature type="compositionally biased region" description="Polar residues" evidence="14">
    <location>
        <begin position="197"/>
        <end position="228"/>
    </location>
</feature>
<feature type="compositionally biased region" description="Polar residues" evidence="14">
    <location>
        <begin position="522"/>
        <end position="536"/>
    </location>
</feature>
<dbReference type="PANTHER" id="PTHR15499:SF3">
    <property type="entry name" value="HMG BOX-CONTAINING PROTEIN 1"/>
    <property type="match status" value="1"/>
</dbReference>
<evidence type="ECO:0000259" key="15">
    <source>
        <dbReference type="PROSITE" id="PS50118"/>
    </source>
</evidence>
<dbReference type="SMART" id="SM00536">
    <property type="entry name" value="AXH"/>
    <property type="match status" value="1"/>
</dbReference>
<protein>
    <recommendedName>
        <fullName evidence="2">HMG box-containing protein 1</fullName>
    </recommendedName>
    <alternativeName>
        <fullName evidence="12">HMG box transcription factor 1</fullName>
    </alternativeName>
    <alternativeName>
        <fullName evidence="11">High mobility group box transcription factor 1</fullName>
    </alternativeName>
</protein>
<dbReference type="InterPro" id="IPR003652">
    <property type="entry name" value="Ataxin_AXH_dom"/>
</dbReference>
<evidence type="ECO:0000256" key="12">
    <source>
        <dbReference type="ARBA" id="ARBA00030708"/>
    </source>
</evidence>
<feature type="compositionally biased region" description="Basic and acidic residues" evidence="14">
    <location>
        <begin position="673"/>
        <end position="691"/>
    </location>
</feature>
<name>A0A1D1UZW6_RAMVA</name>
<evidence type="ECO:0000256" key="7">
    <source>
        <dbReference type="ARBA" id="ARBA00023125"/>
    </source>
</evidence>
<evidence type="ECO:0000256" key="14">
    <source>
        <dbReference type="SAM" id="MobiDB-lite"/>
    </source>
</evidence>
<dbReference type="GO" id="GO:0000981">
    <property type="term" value="F:DNA-binding transcription factor activity, RNA polymerase II-specific"/>
    <property type="evidence" value="ECO:0007669"/>
    <property type="project" value="TreeGrafter"/>
</dbReference>
<dbReference type="GO" id="GO:0003723">
    <property type="term" value="F:RNA binding"/>
    <property type="evidence" value="ECO:0007669"/>
    <property type="project" value="InterPro"/>
</dbReference>
<organism evidence="17 18">
    <name type="scientific">Ramazzottius varieornatus</name>
    <name type="common">Water bear</name>
    <name type="synonym">Tardigrade</name>
    <dbReference type="NCBI Taxonomy" id="947166"/>
    <lineage>
        <taxon>Eukaryota</taxon>
        <taxon>Metazoa</taxon>
        <taxon>Ecdysozoa</taxon>
        <taxon>Tardigrada</taxon>
        <taxon>Eutardigrada</taxon>
        <taxon>Parachela</taxon>
        <taxon>Hypsibioidea</taxon>
        <taxon>Ramazzottiidae</taxon>
        <taxon>Ramazzottius</taxon>
    </lineage>
</organism>
<feature type="region of interest" description="Disordered" evidence="14">
    <location>
        <begin position="1"/>
        <end position="42"/>
    </location>
</feature>
<evidence type="ECO:0000256" key="8">
    <source>
        <dbReference type="ARBA" id="ARBA00023163"/>
    </source>
</evidence>
<feature type="domain" description="AXH" evidence="16">
    <location>
        <begin position="357"/>
        <end position="492"/>
    </location>
</feature>
<reference evidence="17 18" key="1">
    <citation type="journal article" date="2016" name="Nat. Commun.">
        <title>Extremotolerant tardigrade genome and improved radiotolerance of human cultured cells by tardigrade-unique protein.</title>
        <authorList>
            <person name="Hashimoto T."/>
            <person name="Horikawa D.D."/>
            <person name="Saito Y."/>
            <person name="Kuwahara H."/>
            <person name="Kozuka-Hata H."/>
            <person name="Shin-I T."/>
            <person name="Minakuchi Y."/>
            <person name="Ohishi K."/>
            <person name="Motoyama A."/>
            <person name="Aizu T."/>
            <person name="Enomoto A."/>
            <person name="Kondo K."/>
            <person name="Tanaka S."/>
            <person name="Hara Y."/>
            <person name="Koshikawa S."/>
            <person name="Sagara H."/>
            <person name="Miura T."/>
            <person name="Yokobori S."/>
            <person name="Miyagawa K."/>
            <person name="Suzuki Y."/>
            <person name="Kubo T."/>
            <person name="Oyama M."/>
            <person name="Kohara Y."/>
            <person name="Fujiyama A."/>
            <person name="Arakawa K."/>
            <person name="Katayama T."/>
            <person name="Toyoda A."/>
            <person name="Kunieda T."/>
        </authorList>
    </citation>
    <scope>NUCLEOTIDE SEQUENCE [LARGE SCALE GENOMIC DNA]</scope>
    <source>
        <strain evidence="17 18">YOKOZUNA-1</strain>
    </source>
</reference>
<dbReference type="GO" id="GO:0016055">
    <property type="term" value="P:Wnt signaling pathway"/>
    <property type="evidence" value="ECO:0007669"/>
    <property type="project" value="UniProtKB-KW"/>
</dbReference>
<dbReference type="InterPro" id="IPR036096">
    <property type="entry name" value="Ataxin_AXH_dom_sf"/>
</dbReference>
<dbReference type="PROSITE" id="PS51148">
    <property type="entry name" value="AXH"/>
    <property type="match status" value="1"/>
</dbReference>
<accession>A0A1D1UZW6</accession>
<gene>
    <name evidence="17" type="primary">RvY_05799-1</name>
    <name evidence="17" type="synonym">RvY_05799.1</name>
    <name evidence="17" type="ORF">RvY_05799</name>
</gene>
<comment type="subcellular location">
    <subcellularLocation>
        <location evidence="1">Nucleus</location>
    </subcellularLocation>
</comment>
<dbReference type="SUPFAM" id="SSF102031">
    <property type="entry name" value="AXH domain"/>
    <property type="match status" value="1"/>
</dbReference>
<keyword evidence="3" id="KW-0678">Repressor</keyword>
<keyword evidence="8" id="KW-0804">Transcription</keyword>
<dbReference type="PANTHER" id="PTHR15499">
    <property type="entry name" value="HMG BOX-CONTAINING PROTEIN 1"/>
    <property type="match status" value="1"/>
</dbReference>
<dbReference type="Pfam" id="PF08517">
    <property type="entry name" value="AXH"/>
    <property type="match status" value="1"/>
</dbReference>
<evidence type="ECO:0000259" key="16">
    <source>
        <dbReference type="PROSITE" id="PS51148"/>
    </source>
</evidence>
<dbReference type="OrthoDB" id="1919336at2759"/>
<feature type="compositionally biased region" description="Low complexity" evidence="14">
    <location>
        <begin position="32"/>
        <end position="42"/>
    </location>
</feature>
<feature type="region of interest" description="Disordered" evidence="14">
    <location>
        <begin position="522"/>
        <end position="554"/>
    </location>
</feature>
<evidence type="ECO:0000313" key="18">
    <source>
        <dbReference type="Proteomes" id="UP000186922"/>
    </source>
</evidence>
<dbReference type="Pfam" id="PF00505">
    <property type="entry name" value="HMG_box"/>
    <property type="match status" value="1"/>
</dbReference>
<sequence>MASSSSAFSPRFQLPSTPSSASSLHRPWEQQSTPSSCSSDSASSTGSSFPFCTVSMSAPTTPAGITLMPHLFAHVTASNQATQSRPAPLGPVPSSPLFTAMSPFPAAAVGHFLTHFAMPSTPEEHATFMAGAALPSSSVPSSPSNPSPSPQGNPFSPYHNAPWSAPYTMQSFPLPSMPFNVNRSSNRSPLVGRDLPTSYTNPRVSSPTITQNTDQTSNHRNGPSTLHISKSSSAKKKRKPPPIQIDSSINNFQADTAHLHTTSQQPRTSNSILSQVLGTPSALMSPLAMNSFPVRSPAGHHPLSMAQASPLFSAHLHYQMYQQQMMEQQVRLMQEGAFPMQSPLPSSGFGSVESQVGFPTAINFACLCFLPGTKVKLLSGRDNPASVQWRLVEELQRENFKDDFGRSFRLNKYIKSDNAAGNSVELSFKPVDLSGNLEVMVLCTPYHPFFSCQKGWLSFEPQTTREMYGIACQPFRVSDVVSVNPPPIVENPWDTVDTNASNVLAEWAMRNRRAMSLESVNEPRNWNPQMGPSSASAIPREPKVKVKKEKKEKVKDLDKVKRPMNAFMLFAKDHRNIYTQQYPGRDNRAISIELGHHWKSLTSAQRQTYTDKAKKLADEHKEKNPDCWKRNRSRSRSDSDVLGINNVHIPDHQDGPLNLGPPRNDEGFEEDENMFHARQSVEKSLHESETA</sequence>
<feature type="domain" description="HMG box" evidence="15">
    <location>
        <begin position="560"/>
        <end position="628"/>
    </location>
</feature>
<evidence type="ECO:0000256" key="2">
    <source>
        <dbReference type="ARBA" id="ARBA00017229"/>
    </source>
</evidence>
<keyword evidence="4" id="KW-0879">Wnt signaling pathway</keyword>
<dbReference type="InterPro" id="IPR009071">
    <property type="entry name" value="HMG_box_dom"/>
</dbReference>
<feature type="compositionally biased region" description="Basic and acidic residues" evidence="14">
    <location>
        <begin position="609"/>
        <end position="639"/>
    </location>
</feature>
<evidence type="ECO:0000256" key="5">
    <source>
        <dbReference type="ARBA" id="ARBA00022843"/>
    </source>
</evidence>
<dbReference type="SMART" id="SM00398">
    <property type="entry name" value="HMG"/>
    <property type="match status" value="1"/>
</dbReference>
<dbReference type="InterPro" id="IPR039655">
    <property type="entry name" value="HBP1"/>
</dbReference>